<dbReference type="EMBL" id="JARBDR010000141">
    <property type="protein sequence ID" value="KAJ8320564.1"/>
    <property type="molecule type" value="Genomic_DNA"/>
</dbReference>
<keyword evidence="4" id="KW-1185">Reference proteome</keyword>
<organism evidence="3 4">
    <name type="scientific">Tegillarca granosa</name>
    <name type="common">Malaysian cockle</name>
    <name type="synonym">Anadara granosa</name>
    <dbReference type="NCBI Taxonomy" id="220873"/>
    <lineage>
        <taxon>Eukaryota</taxon>
        <taxon>Metazoa</taxon>
        <taxon>Spiralia</taxon>
        <taxon>Lophotrochozoa</taxon>
        <taxon>Mollusca</taxon>
        <taxon>Bivalvia</taxon>
        <taxon>Autobranchia</taxon>
        <taxon>Pteriomorphia</taxon>
        <taxon>Arcoida</taxon>
        <taxon>Arcoidea</taxon>
        <taxon>Arcidae</taxon>
        <taxon>Tegillarca</taxon>
    </lineage>
</organism>
<evidence type="ECO:0000259" key="2">
    <source>
        <dbReference type="PROSITE" id="PS50280"/>
    </source>
</evidence>
<dbReference type="InterPro" id="IPR001214">
    <property type="entry name" value="SET_dom"/>
</dbReference>
<evidence type="ECO:0000256" key="1">
    <source>
        <dbReference type="SAM" id="MobiDB-lite"/>
    </source>
</evidence>
<feature type="domain" description="SET" evidence="2">
    <location>
        <begin position="16"/>
        <end position="117"/>
    </location>
</feature>
<dbReference type="InterPro" id="IPR046341">
    <property type="entry name" value="SET_dom_sf"/>
</dbReference>
<accession>A0ABQ9FTI7</accession>
<feature type="region of interest" description="Disordered" evidence="1">
    <location>
        <begin position="184"/>
        <end position="209"/>
    </location>
</feature>
<dbReference type="PANTHER" id="PTHR46167:SF1">
    <property type="entry name" value="N-LYSINE METHYLTRANSFERASE KMT5A"/>
    <property type="match status" value="1"/>
</dbReference>
<sequence length="209" mass="23101">MGLTFPNISSGHIVLLKNYARRCLEIKARNMEGRGIITLTKRHKGEFLMEYAEKLISADEGEKRDIDATEESGQFGRLINHGDKKERNSIMKIIENCLCLLATRDIEVGEEIVDLGSNQELEWLANHMGHSLSVHQIPDVIPETGCDENSEIPDAIPVTGCDGNSEITVAVAETDWDEIDEEISEIGKSSKPPPKVCKVDNDPSIVSTS</sequence>
<protein>
    <recommendedName>
        <fullName evidence="2">SET domain-containing protein</fullName>
    </recommendedName>
</protein>
<name>A0ABQ9FTI7_TEGGR</name>
<dbReference type="Pfam" id="PF00856">
    <property type="entry name" value="SET"/>
    <property type="match status" value="1"/>
</dbReference>
<dbReference type="PROSITE" id="PS50280">
    <property type="entry name" value="SET"/>
    <property type="match status" value="1"/>
</dbReference>
<dbReference type="PANTHER" id="PTHR46167">
    <property type="entry name" value="N-LYSINE METHYLTRANSFERASE KMT5A"/>
    <property type="match status" value="1"/>
</dbReference>
<dbReference type="Gene3D" id="2.170.270.10">
    <property type="entry name" value="SET domain"/>
    <property type="match status" value="1"/>
</dbReference>
<dbReference type="Proteomes" id="UP001217089">
    <property type="component" value="Unassembled WGS sequence"/>
</dbReference>
<dbReference type="InterPro" id="IPR051760">
    <property type="entry name" value="KMT5A"/>
</dbReference>
<evidence type="ECO:0000313" key="3">
    <source>
        <dbReference type="EMBL" id="KAJ8320564.1"/>
    </source>
</evidence>
<comment type="caution">
    <text evidence="3">The sequence shown here is derived from an EMBL/GenBank/DDBJ whole genome shotgun (WGS) entry which is preliminary data.</text>
</comment>
<proteinExistence type="predicted"/>
<dbReference type="SUPFAM" id="SSF82199">
    <property type="entry name" value="SET domain"/>
    <property type="match status" value="1"/>
</dbReference>
<evidence type="ECO:0000313" key="4">
    <source>
        <dbReference type="Proteomes" id="UP001217089"/>
    </source>
</evidence>
<reference evidence="3 4" key="1">
    <citation type="submission" date="2022-12" db="EMBL/GenBank/DDBJ databases">
        <title>Chromosome-level genome of Tegillarca granosa.</title>
        <authorList>
            <person name="Kim J."/>
        </authorList>
    </citation>
    <scope>NUCLEOTIDE SEQUENCE [LARGE SCALE GENOMIC DNA]</scope>
    <source>
        <strain evidence="3">Teg-2019</strain>
        <tissue evidence="3">Adductor muscle</tissue>
    </source>
</reference>
<gene>
    <name evidence="3" type="ORF">KUTeg_002151</name>
</gene>
<dbReference type="SMART" id="SM00317">
    <property type="entry name" value="SET"/>
    <property type="match status" value="1"/>
</dbReference>